<evidence type="ECO:0000313" key="3">
    <source>
        <dbReference type="Proteomes" id="UP001244341"/>
    </source>
</evidence>
<protein>
    <submittedName>
        <fullName evidence="2">Uncharacterized protein</fullName>
    </submittedName>
</protein>
<dbReference type="Proteomes" id="UP001244341">
    <property type="component" value="Chromosome 8b"/>
</dbReference>
<feature type="compositionally biased region" description="Low complexity" evidence="1">
    <location>
        <begin position="111"/>
        <end position="127"/>
    </location>
</feature>
<keyword evidence="3" id="KW-1185">Reference proteome</keyword>
<proteinExistence type="predicted"/>
<evidence type="ECO:0000313" key="2">
    <source>
        <dbReference type="EMBL" id="WIA17013.1"/>
    </source>
</evidence>
<name>A0ABY8UBG7_TETOB</name>
<accession>A0ABY8UBG7</accession>
<sequence>MAGDREALAALKRLSEADLELFDSQPALCSTVEAWLQKRLEHDESNKICDVAGVSSLISDQQVVQLLSAAVTTLLKGLAVGTADSYFPENQMNAFQQLVILHVSMQGDLARGPQQQRQAGAAKGGAAVSSVRTVPSHSRCLRDRGQHPAAAAAALSAAAARAAARGSAAAAAAQLQQQLGGAAGVRELLQLMLQQAGPVVIAAYKRGKLVGALRREDEAGAVKSHSRSVSIQGYGGALISLVSSVDSATLAAALTAGQQQQQQQQQQACCSALKALEASYRDACSPGPDQYLHPLHEDTLRAFGSRVIAALRRAAGMDSSSSSSTAAAAAAAGASGPLVELFCAAMQQQQQQGGASAAGQDEEQQQLLKRLYSLLRCEPQQQQQQQQQQGCGPASAAGVTLDGSGSTWLAARGVTAAVEMHMSLNGGNAAGLAALIRSSTDAREKAVAQKPDAPLQRLLKPLDWLVGCFEQHQQQLGVPDVVMQELRANRSYVVTVLPYALQGMAMRADEAIIRSMASPASVGAAEMTHLMHRTAMPILAWTPHAYACDNPVNVANYVSEPQIPDADRYLSKLWHN</sequence>
<evidence type="ECO:0000256" key="1">
    <source>
        <dbReference type="SAM" id="MobiDB-lite"/>
    </source>
</evidence>
<feature type="region of interest" description="Disordered" evidence="1">
    <location>
        <begin position="111"/>
        <end position="130"/>
    </location>
</feature>
<gene>
    <name evidence="2" type="ORF">OEZ85_013922</name>
</gene>
<reference evidence="2 3" key="1">
    <citation type="submission" date="2023-05" db="EMBL/GenBank/DDBJ databases">
        <title>A 100% complete, gapless, phased diploid assembly of the Scenedesmus obliquus UTEX 3031 genome.</title>
        <authorList>
            <person name="Biondi T.C."/>
            <person name="Hanschen E.R."/>
            <person name="Kwon T."/>
            <person name="Eng W."/>
            <person name="Kruse C.P.S."/>
            <person name="Koehler S.I."/>
            <person name="Kunde Y."/>
            <person name="Gleasner C.D."/>
            <person name="You Mak K.T."/>
            <person name="Polle J."/>
            <person name="Hovde B.T."/>
            <person name="Starkenburg S.R."/>
        </authorList>
    </citation>
    <scope>NUCLEOTIDE SEQUENCE [LARGE SCALE GENOMIC DNA]</scope>
    <source>
        <strain evidence="2 3">DOE0152z</strain>
    </source>
</reference>
<dbReference type="EMBL" id="CP126215">
    <property type="protein sequence ID" value="WIA17013.1"/>
    <property type="molecule type" value="Genomic_DNA"/>
</dbReference>
<organism evidence="2 3">
    <name type="scientific">Tetradesmus obliquus</name>
    <name type="common">Green alga</name>
    <name type="synonym">Acutodesmus obliquus</name>
    <dbReference type="NCBI Taxonomy" id="3088"/>
    <lineage>
        <taxon>Eukaryota</taxon>
        <taxon>Viridiplantae</taxon>
        <taxon>Chlorophyta</taxon>
        <taxon>core chlorophytes</taxon>
        <taxon>Chlorophyceae</taxon>
        <taxon>CS clade</taxon>
        <taxon>Sphaeropleales</taxon>
        <taxon>Scenedesmaceae</taxon>
        <taxon>Tetradesmus</taxon>
    </lineage>
</organism>